<sequence>MKYTLRIIGVIGTLIFGVALFFTLGVPAVVEAKAQEFIKNRIQMETNEKIDSLSLATAESRLGKLASKLLKEQEEQVSVLKKKLKEKTYEKTTAVVAEMSDLSCECRNKYAQRLKTGIELRIASLSAANSKIPDFMKTKYMEVAQNLTKDLRIFAGSNLAMFLLLLLASFLKPRATVQLSVPGVLLATSTLVCSYFYLFQQNWFFTIIYNDFLGFWYLAYVLTVFLWLCDVVFNKARITTRLIDGIFNVLGSASPC</sequence>
<keyword evidence="2" id="KW-0812">Transmembrane</keyword>
<feature type="transmembrane region" description="Helical" evidence="2">
    <location>
        <begin position="7"/>
        <end position="30"/>
    </location>
</feature>
<keyword evidence="2" id="KW-0472">Membrane</keyword>
<keyword evidence="4" id="KW-1185">Reference proteome</keyword>
<feature type="transmembrane region" description="Helical" evidence="2">
    <location>
        <begin position="183"/>
        <end position="200"/>
    </location>
</feature>
<proteinExistence type="predicted"/>
<dbReference type="EMBL" id="QGKM01000047">
    <property type="protein sequence ID" value="PWQ95122.1"/>
    <property type="molecule type" value="Genomic_DNA"/>
</dbReference>
<keyword evidence="1" id="KW-0175">Coiled coil</keyword>
<feature type="transmembrane region" description="Helical" evidence="2">
    <location>
        <begin position="151"/>
        <end position="171"/>
    </location>
</feature>
<accession>A0A317CFY0</accession>
<comment type="caution">
    <text evidence="3">The sequence shown here is derived from an EMBL/GenBank/DDBJ whole genome shotgun (WGS) entry which is preliminary data.</text>
</comment>
<dbReference type="AlphaFoldDB" id="A0A317CFY0"/>
<protein>
    <submittedName>
        <fullName evidence="3">Uncharacterized protein</fullName>
    </submittedName>
</protein>
<reference evidence="3 4" key="1">
    <citation type="submission" date="2018-05" db="EMBL/GenBank/DDBJ databases">
        <title>Leucothrix arctica sp. nov., isolated from Arctic seawater.</title>
        <authorList>
            <person name="Choi A."/>
            <person name="Baek K."/>
        </authorList>
    </citation>
    <scope>NUCLEOTIDE SEQUENCE [LARGE SCALE GENOMIC DNA]</scope>
    <source>
        <strain evidence="3 4">JCM 18388</strain>
    </source>
</reference>
<dbReference type="RefSeq" id="WP_109838568.1">
    <property type="nucleotide sequence ID" value="NZ_QGKM01000047.1"/>
</dbReference>
<feature type="transmembrane region" description="Helical" evidence="2">
    <location>
        <begin position="212"/>
        <end position="233"/>
    </location>
</feature>
<evidence type="ECO:0000313" key="4">
    <source>
        <dbReference type="Proteomes" id="UP000245539"/>
    </source>
</evidence>
<organism evidence="3 4">
    <name type="scientific">Leucothrix pacifica</name>
    <dbReference type="NCBI Taxonomy" id="1247513"/>
    <lineage>
        <taxon>Bacteria</taxon>
        <taxon>Pseudomonadati</taxon>
        <taxon>Pseudomonadota</taxon>
        <taxon>Gammaproteobacteria</taxon>
        <taxon>Thiotrichales</taxon>
        <taxon>Thiotrichaceae</taxon>
        <taxon>Leucothrix</taxon>
    </lineage>
</organism>
<name>A0A317CFY0_9GAMM</name>
<keyword evidence="2" id="KW-1133">Transmembrane helix</keyword>
<evidence type="ECO:0000256" key="2">
    <source>
        <dbReference type="SAM" id="Phobius"/>
    </source>
</evidence>
<dbReference type="Proteomes" id="UP000245539">
    <property type="component" value="Unassembled WGS sequence"/>
</dbReference>
<gene>
    <name evidence="3" type="ORF">DKW60_15480</name>
</gene>
<evidence type="ECO:0000256" key="1">
    <source>
        <dbReference type="SAM" id="Coils"/>
    </source>
</evidence>
<feature type="coiled-coil region" evidence="1">
    <location>
        <begin position="55"/>
        <end position="90"/>
    </location>
</feature>
<evidence type="ECO:0000313" key="3">
    <source>
        <dbReference type="EMBL" id="PWQ95122.1"/>
    </source>
</evidence>
<dbReference type="OrthoDB" id="8820879at2"/>